<evidence type="ECO:0000256" key="2">
    <source>
        <dbReference type="SAM" id="SignalP"/>
    </source>
</evidence>
<feature type="compositionally biased region" description="Acidic residues" evidence="1">
    <location>
        <begin position="46"/>
        <end position="78"/>
    </location>
</feature>
<evidence type="ECO:0000256" key="1">
    <source>
        <dbReference type="SAM" id="MobiDB-lite"/>
    </source>
</evidence>
<sequence length="170" mass="17240">MTVPISPMFCVLVLALGSGASTCMKPNPLIYAVAEAGTESGGDSESSGDSESGSDSESGGDSESEDSTESGGEDEQDTEFPQIPDVADSEPNTCAPLDAFNPECGMCLGSSCCELALACEAVEDCPCLAACLFEGGSNGTCKNACNGTKADMPELDPLLDCMDELCDAAC</sequence>
<gene>
    <name evidence="3" type="ORF">DB30_05810</name>
</gene>
<dbReference type="AlphaFoldDB" id="A0A0C2CW54"/>
<reference evidence="3 4" key="1">
    <citation type="submission" date="2014-12" db="EMBL/GenBank/DDBJ databases">
        <title>Genome assembly of Enhygromyxa salina DSM 15201.</title>
        <authorList>
            <person name="Sharma G."/>
            <person name="Subramanian S."/>
        </authorList>
    </citation>
    <scope>NUCLEOTIDE SEQUENCE [LARGE SCALE GENOMIC DNA]</scope>
    <source>
        <strain evidence="3 4">DSM 15201</strain>
    </source>
</reference>
<dbReference type="Proteomes" id="UP000031599">
    <property type="component" value="Unassembled WGS sequence"/>
</dbReference>
<evidence type="ECO:0000313" key="3">
    <source>
        <dbReference type="EMBL" id="KIG15266.1"/>
    </source>
</evidence>
<feature type="region of interest" description="Disordered" evidence="1">
    <location>
        <begin position="36"/>
        <end position="92"/>
    </location>
</feature>
<keyword evidence="2" id="KW-0732">Signal</keyword>
<organism evidence="3 4">
    <name type="scientific">Enhygromyxa salina</name>
    <dbReference type="NCBI Taxonomy" id="215803"/>
    <lineage>
        <taxon>Bacteria</taxon>
        <taxon>Pseudomonadati</taxon>
        <taxon>Myxococcota</taxon>
        <taxon>Polyangia</taxon>
        <taxon>Nannocystales</taxon>
        <taxon>Nannocystaceae</taxon>
        <taxon>Enhygromyxa</taxon>
    </lineage>
</organism>
<proteinExistence type="predicted"/>
<comment type="caution">
    <text evidence="3">The sequence shown here is derived from an EMBL/GenBank/DDBJ whole genome shotgun (WGS) entry which is preliminary data.</text>
</comment>
<evidence type="ECO:0000313" key="4">
    <source>
        <dbReference type="Proteomes" id="UP000031599"/>
    </source>
</evidence>
<name>A0A0C2CW54_9BACT</name>
<feature type="signal peptide" evidence="2">
    <location>
        <begin position="1"/>
        <end position="20"/>
    </location>
</feature>
<accession>A0A0C2CW54</accession>
<feature type="chain" id="PRO_5002163904" evidence="2">
    <location>
        <begin position="21"/>
        <end position="170"/>
    </location>
</feature>
<protein>
    <submittedName>
        <fullName evidence="3">Uncharacterized protein</fullName>
    </submittedName>
</protein>
<dbReference type="EMBL" id="JMCC02000058">
    <property type="protein sequence ID" value="KIG15266.1"/>
    <property type="molecule type" value="Genomic_DNA"/>
</dbReference>
<dbReference type="RefSeq" id="WP_146660035.1">
    <property type="nucleotide sequence ID" value="NZ_JMCC02000058.1"/>
</dbReference>